<evidence type="ECO:0000313" key="7">
    <source>
        <dbReference type="Proteomes" id="UP000184501"/>
    </source>
</evidence>
<dbReference type="AlphaFoldDB" id="A0A1M4W6U5"/>
<keyword evidence="2" id="KW-0378">Hydrolase</keyword>
<dbReference type="SUPFAM" id="SSF51445">
    <property type="entry name" value="(Trans)glycosidases"/>
    <property type="match status" value="1"/>
</dbReference>
<comment type="similarity">
    <text evidence="1">Belongs to the glycosyl hydrolase 3 family.</text>
</comment>
<protein>
    <submittedName>
        <fullName evidence="6">Beta-N-acetylhexosaminidase</fullName>
    </submittedName>
</protein>
<evidence type="ECO:0000256" key="1">
    <source>
        <dbReference type="ARBA" id="ARBA00005336"/>
    </source>
</evidence>
<reference evidence="6 7" key="1">
    <citation type="submission" date="2016-11" db="EMBL/GenBank/DDBJ databases">
        <authorList>
            <person name="Jaros S."/>
            <person name="Januszkiewicz K."/>
            <person name="Wedrychowicz H."/>
        </authorList>
    </citation>
    <scope>NUCLEOTIDE SEQUENCE [LARGE SCALE GENOMIC DNA]</scope>
    <source>
        <strain evidence="6 7">DSM 44523</strain>
    </source>
</reference>
<gene>
    <name evidence="6" type="ORF">SAMN05444320_1011025</name>
</gene>
<dbReference type="GO" id="GO:0009254">
    <property type="term" value="P:peptidoglycan turnover"/>
    <property type="evidence" value="ECO:0007669"/>
    <property type="project" value="TreeGrafter"/>
</dbReference>
<dbReference type="STRING" id="2017.SAMN05444320_1011025"/>
<feature type="domain" description="Glycoside hydrolase family 3 N-terminal" evidence="5">
    <location>
        <begin position="61"/>
        <end position="355"/>
    </location>
</feature>
<dbReference type="OrthoDB" id="9805821at2"/>
<dbReference type="EMBL" id="FQVN01000001">
    <property type="protein sequence ID" value="SHE76870.1"/>
    <property type="molecule type" value="Genomic_DNA"/>
</dbReference>
<dbReference type="InterPro" id="IPR036962">
    <property type="entry name" value="Glyco_hydro_3_N_sf"/>
</dbReference>
<dbReference type="PANTHER" id="PTHR30480">
    <property type="entry name" value="BETA-HEXOSAMINIDASE-RELATED"/>
    <property type="match status" value="1"/>
</dbReference>
<evidence type="ECO:0000256" key="4">
    <source>
        <dbReference type="SAM" id="MobiDB-lite"/>
    </source>
</evidence>
<accession>A0A1M4W6U5</accession>
<dbReference type="InterPro" id="IPR017853">
    <property type="entry name" value="GH"/>
</dbReference>
<dbReference type="RefSeq" id="WP_083959313.1">
    <property type="nucleotide sequence ID" value="NZ_FQVN01000001.1"/>
</dbReference>
<evidence type="ECO:0000256" key="3">
    <source>
        <dbReference type="ARBA" id="ARBA00023295"/>
    </source>
</evidence>
<proteinExistence type="inferred from homology"/>
<organism evidence="6 7">
    <name type="scientific">Streptoalloteichus hindustanus</name>
    <dbReference type="NCBI Taxonomy" id="2017"/>
    <lineage>
        <taxon>Bacteria</taxon>
        <taxon>Bacillati</taxon>
        <taxon>Actinomycetota</taxon>
        <taxon>Actinomycetes</taxon>
        <taxon>Pseudonocardiales</taxon>
        <taxon>Pseudonocardiaceae</taxon>
        <taxon>Streptoalloteichus</taxon>
    </lineage>
</organism>
<keyword evidence="7" id="KW-1185">Reference proteome</keyword>
<dbReference type="GO" id="GO:0004553">
    <property type="term" value="F:hydrolase activity, hydrolyzing O-glycosyl compounds"/>
    <property type="evidence" value="ECO:0007669"/>
    <property type="project" value="InterPro"/>
</dbReference>
<feature type="region of interest" description="Disordered" evidence="4">
    <location>
        <begin position="1"/>
        <end position="30"/>
    </location>
</feature>
<evidence type="ECO:0000259" key="5">
    <source>
        <dbReference type="Pfam" id="PF00933"/>
    </source>
</evidence>
<dbReference type="InterPro" id="IPR050226">
    <property type="entry name" value="NagZ_Beta-hexosaminidase"/>
</dbReference>
<dbReference type="Proteomes" id="UP000184501">
    <property type="component" value="Unassembled WGS sequence"/>
</dbReference>
<dbReference type="PANTHER" id="PTHR30480:SF16">
    <property type="entry name" value="GLYCOSIDE HYDROLASE FAMILY 3 DOMAIN PROTEIN"/>
    <property type="match status" value="1"/>
</dbReference>
<keyword evidence="3" id="KW-0326">Glycosidase</keyword>
<evidence type="ECO:0000256" key="2">
    <source>
        <dbReference type="ARBA" id="ARBA00022801"/>
    </source>
</evidence>
<sequence>MNVSDPSSRPAPGTAPSTSPASSPAPASSAGDLSRLAHAVLLPGFVGTGAPDWVRRRIGAGLGGVVLFGRNVVDDDQVAALTAALRAERPDLVVGIDEEGGDVTRLDALRGSLVPGNHALGAVNDVALTEEVAGALGARLAACGVTLDLAPCADLTLTPDDPVIGVRAFGSDPHAVARQVAAFVTGLQSAGVAACVKHFPGHGAAAADSHHELPTLNRTEAELRAAELVPFQTAVAAGARSVMTGHLVVPAWGDAPATLNRRAIGELLRTELGFTGAVVTDALEMGAVAGRLGDLDGLTSAAVRALLAGADGLCLGGELADEAVVAGVVDALVAAVRAGLLPEERLAEAAARVAELGGTPRTGPADLDALTELGLRAARRAVVVRGELALRAAPLVVDVVVPGSIAVGDVPWGVGPHLAELAPGTAELRVGPEVHPDEIRATAAGRPVVVVTREAHRHPGTRDLLTRLAKIGLDLVHVETGVPGPDQGTADHRPTRVDTHGGSLVSLRAAAELLAASIAAPGGQG</sequence>
<dbReference type="InterPro" id="IPR001764">
    <property type="entry name" value="Glyco_hydro_3_N"/>
</dbReference>
<dbReference type="GO" id="GO:0005975">
    <property type="term" value="P:carbohydrate metabolic process"/>
    <property type="evidence" value="ECO:0007669"/>
    <property type="project" value="InterPro"/>
</dbReference>
<evidence type="ECO:0000313" key="6">
    <source>
        <dbReference type="EMBL" id="SHE76870.1"/>
    </source>
</evidence>
<dbReference type="Pfam" id="PF00933">
    <property type="entry name" value="Glyco_hydro_3"/>
    <property type="match status" value="1"/>
</dbReference>
<dbReference type="Gene3D" id="3.20.20.300">
    <property type="entry name" value="Glycoside hydrolase, family 3, N-terminal domain"/>
    <property type="match status" value="1"/>
</dbReference>
<name>A0A1M4W6U5_STRHI</name>